<feature type="compositionally biased region" description="Low complexity" evidence="2">
    <location>
        <begin position="25"/>
        <end position="38"/>
    </location>
</feature>
<dbReference type="PANTHER" id="PTHR10404">
    <property type="entry name" value="N-ACETYLATED-ALPHA-LINKED ACIDIC DIPEPTIDASE"/>
    <property type="match status" value="1"/>
</dbReference>
<keyword evidence="6" id="KW-1185">Reference proteome</keyword>
<feature type="region of interest" description="Disordered" evidence="2">
    <location>
        <begin position="1"/>
        <end position="85"/>
    </location>
</feature>
<dbReference type="InterPro" id="IPR046450">
    <property type="entry name" value="PA_dom_sf"/>
</dbReference>
<comment type="caution">
    <text evidence="5">The sequence shown here is derived from an EMBL/GenBank/DDBJ whole genome shotgun (WGS) entry which is preliminary data.</text>
</comment>
<dbReference type="PANTHER" id="PTHR10404:SF46">
    <property type="entry name" value="VACUOLAR PROTEIN SORTING-ASSOCIATED PROTEIN 70"/>
    <property type="match status" value="1"/>
</dbReference>
<dbReference type="InterPro" id="IPR007484">
    <property type="entry name" value="Peptidase_M28"/>
</dbReference>
<dbReference type="SUPFAM" id="SSF52025">
    <property type="entry name" value="PA domain"/>
    <property type="match status" value="1"/>
</dbReference>
<keyword evidence="3" id="KW-1133">Transmembrane helix</keyword>
<keyword evidence="3" id="KW-0812">Transmembrane</keyword>
<dbReference type="GO" id="GO:0006508">
    <property type="term" value="P:proteolysis"/>
    <property type="evidence" value="ECO:0007669"/>
    <property type="project" value="UniProtKB-KW"/>
</dbReference>
<reference evidence="5 6" key="1">
    <citation type="journal article" date="2007" name="Nat. Biotechnol.">
        <title>Genome sequence of the lignocellulose-bioconverting and xylose-fermenting yeast Pichia stipitis.</title>
        <authorList>
            <person name="Jeffries T.W."/>
            <person name="Grigoriev I.V."/>
            <person name="Grimwood J."/>
            <person name="Laplaza J.M."/>
            <person name="Aerts A."/>
            <person name="Salamov A."/>
            <person name="Schmutz J."/>
            <person name="Lindquist E."/>
            <person name="Dehal P."/>
            <person name="Shapiro H."/>
            <person name="Jin Y.S."/>
            <person name="Passoth V."/>
            <person name="Richardson P.M."/>
        </authorList>
    </citation>
    <scope>NUCLEOTIDE SEQUENCE [LARGE SCALE GENOMIC DNA]</scope>
    <source>
        <strain evidence="6">ATCC 58785 / CBS 6054 / NBRC 10063 / NRRL Y-11545</strain>
    </source>
</reference>
<dbReference type="AlphaFoldDB" id="A3GG35"/>
<dbReference type="InterPro" id="IPR039373">
    <property type="entry name" value="Peptidase_M28B"/>
</dbReference>
<dbReference type="GO" id="GO:0004180">
    <property type="term" value="F:carboxypeptidase activity"/>
    <property type="evidence" value="ECO:0007669"/>
    <property type="project" value="TreeGrafter"/>
</dbReference>
<dbReference type="RefSeq" id="XP_001387886.2">
    <property type="nucleotide sequence ID" value="XM_001387849.1"/>
</dbReference>
<keyword evidence="3" id="KW-0472">Membrane</keyword>
<dbReference type="eggNOG" id="KOG2195">
    <property type="taxonomic scope" value="Eukaryota"/>
</dbReference>
<proteinExistence type="inferred from homology"/>
<feature type="compositionally biased region" description="Polar residues" evidence="2">
    <location>
        <begin position="39"/>
        <end position="59"/>
    </location>
</feature>
<dbReference type="CDD" id="cd03874">
    <property type="entry name" value="M28_PMSA_TfR_like"/>
    <property type="match status" value="1"/>
</dbReference>
<accession>A3GG35</accession>
<feature type="transmembrane region" description="Helical" evidence="3">
    <location>
        <begin position="108"/>
        <end position="127"/>
    </location>
</feature>
<dbReference type="EMBL" id="AAVQ01000001">
    <property type="protein sequence ID" value="EAZ63863.2"/>
    <property type="molecule type" value="Genomic_DNA"/>
</dbReference>
<dbReference type="SUPFAM" id="SSF53187">
    <property type="entry name" value="Zn-dependent exopeptidases"/>
    <property type="match status" value="1"/>
</dbReference>
<dbReference type="OrthoDB" id="5841748at2759"/>
<evidence type="ECO:0000313" key="6">
    <source>
        <dbReference type="Proteomes" id="UP000002258"/>
    </source>
</evidence>
<evidence type="ECO:0000256" key="1">
    <source>
        <dbReference type="RuleBase" id="RU361240"/>
    </source>
</evidence>
<keyword evidence="1" id="KW-0645">Protease</keyword>
<gene>
    <name evidence="5" type="primary">VPS72</name>
    <name evidence="5" type="ORF">PICST_80203</name>
</gene>
<dbReference type="Pfam" id="PF04389">
    <property type="entry name" value="Peptidase_M28"/>
    <property type="match status" value="1"/>
</dbReference>
<dbReference type="STRING" id="322104.A3GG35"/>
<dbReference type="Gene3D" id="3.40.630.10">
    <property type="entry name" value="Zn peptidases"/>
    <property type="match status" value="2"/>
</dbReference>
<keyword evidence="1" id="KW-0479">Metal-binding</keyword>
<dbReference type="OMA" id="YYSYDWL"/>
<dbReference type="KEGG" id="pic:PICST_80203"/>
<dbReference type="GO" id="GO:0046872">
    <property type="term" value="F:metal ion binding"/>
    <property type="evidence" value="ECO:0007669"/>
    <property type="project" value="UniProtKB-KW"/>
</dbReference>
<feature type="domain" description="Peptidase M28" evidence="4">
    <location>
        <begin position="421"/>
        <end position="566"/>
    </location>
</feature>
<dbReference type="EC" id="3.4.-.-" evidence="1"/>
<dbReference type="HOGENOM" id="CLU_005688_2_0_1"/>
<evidence type="ECO:0000259" key="4">
    <source>
        <dbReference type="Pfam" id="PF04389"/>
    </source>
</evidence>
<feature type="compositionally biased region" description="Acidic residues" evidence="2">
    <location>
        <begin position="557"/>
        <end position="584"/>
    </location>
</feature>
<comment type="similarity">
    <text evidence="1">Belongs to the peptidase M28 family.</text>
</comment>
<evidence type="ECO:0000256" key="2">
    <source>
        <dbReference type="SAM" id="MobiDB-lite"/>
    </source>
</evidence>
<sequence>MAPETGPDPGENSTESIARNLAAEVPNVVSENSQSVSNGISSRTSENPFANVDDTTPLLNSNESYTNENNEDENNTTCDTNFNNNDDEYDTQSKFDSESVLKKIKRPFWWFFALGIVAIIIFELSFLPRTSLSRDFRRWYGLHLTRSDVKRHFILFSGIGNSHDSLTTEEYINTWLTNLTAINSKSPANIIADDNIELVSLVEKTFKKFGFKTSSHSYDVPFLQRPQSSSVSLVDSSNGNVVYNANLKEPHYKTPAFYAFGANSSAAGDYIFVNEGTISDYLTLTARNYDINGKIVIVKSVLNSNISVAEKVLIAEKFGAIGFINYYDLQSENNKESELQLNIAISRDNVVTGHIGNWKRPSIPAIPLSRKAVNPILGTLAKSKQMEVVSEWEYNPTNIGGSLTLNISAVFEDTKTRRLTNIVGTLKGVMNDGNIIIGARRDSLTSSNPSSGHAVLFEIMRNYQRLTIKGWKPLRTIKFISWDGSSSGVLGSQLLINDTNVLDPKQSVIAYINIDGDAVTGSRFKVDSNPLFNHLLRKTAKYVPIPKTAASYKTLSEDDVTADDDDADDDNDNDNDDDGDDEDGYTTLHKYWSKQDNNTIHGISGPELTHSEAFIFQGHLSTPSINIKFDNDAKRDSSLYVPNSNYYSYDWLVKRQIDNDLLLHGSLIRFIGLLAISLSEHEMVEVRTRYYYRDINRFFSFFLIENQPQLSKWGQDKVSSYLINKSYILSDLKRDLKDEPTVRFVDLLSQFQVLLNDLTHQSLIFDKWNKKVQEGLIEDYPWYRCYKKFAHFAQFKVSNHKLLHLERELTLNPRDYQFLQNGNGNDEKQKEAYFNHVIYGLPKFSVNSSTDYLNSRFKYSTFTNLHESVQESDFELTVKWLAVTYDKLRNLNYKMT</sequence>
<organism evidence="5 6">
    <name type="scientific">Scheffersomyces stipitis (strain ATCC 58785 / CBS 6054 / NBRC 10063 / NRRL Y-11545)</name>
    <name type="common">Yeast</name>
    <name type="synonym">Pichia stipitis</name>
    <dbReference type="NCBI Taxonomy" id="322104"/>
    <lineage>
        <taxon>Eukaryota</taxon>
        <taxon>Fungi</taxon>
        <taxon>Dikarya</taxon>
        <taxon>Ascomycota</taxon>
        <taxon>Saccharomycotina</taxon>
        <taxon>Pichiomycetes</taxon>
        <taxon>Debaryomycetaceae</taxon>
        <taxon>Scheffersomyces</taxon>
    </lineage>
</organism>
<evidence type="ECO:0000256" key="3">
    <source>
        <dbReference type="SAM" id="Phobius"/>
    </source>
</evidence>
<dbReference type="GeneID" id="4851234"/>
<keyword evidence="1" id="KW-0378">Hydrolase</keyword>
<keyword evidence="1" id="KW-0862">Zinc</keyword>
<feature type="compositionally biased region" description="Low complexity" evidence="2">
    <location>
        <begin position="75"/>
        <end position="84"/>
    </location>
</feature>
<dbReference type="Proteomes" id="UP000002258">
    <property type="component" value="Chromosome 1"/>
</dbReference>
<evidence type="ECO:0000313" key="5">
    <source>
        <dbReference type="EMBL" id="EAZ63863.2"/>
    </source>
</evidence>
<dbReference type="InParanoid" id="A3GG35"/>
<name>A3GG35_PICST</name>
<protein>
    <recommendedName>
        <fullName evidence="1">Peptide hydrolase</fullName>
        <ecNumber evidence="1">3.4.-.-</ecNumber>
    </recommendedName>
</protein>
<feature type="region of interest" description="Disordered" evidence="2">
    <location>
        <begin position="554"/>
        <end position="585"/>
    </location>
</feature>
<dbReference type="Gene3D" id="3.50.30.30">
    <property type="match status" value="2"/>
</dbReference>